<dbReference type="SUPFAM" id="SSF52047">
    <property type="entry name" value="RNI-like"/>
    <property type="match status" value="1"/>
</dbReference>
<keyword evidence="1" id="KW-0812">Transmembrane</keyword>
<protein>
    <submittedName>
        <fullName evidence="2">Uncharacterized protein</fullName>
    </submittedName>
</protein>
<evidence type="ECO:0000313" key="2">
    <source>
        <dbReference type="EMBL" id="KAK0597782.1"/>
    </source>
</evidence>
<accession>A0AA39SX33</accession>
<comment type="caution">
    <text evidence="2">The sequence shown here is derived from an EMBL/GenBank/DDBJ whole genome shotgun (WGS) entry which is preliminary data.</text>
</comment>
<reference evidence="2" key="2">
    <citation type="submission" date="2023-06" db="EMBL/GenBank/DDBJ databases">
        <authorList>
            <person name="Swenson N.G."/>
            <person name="Wegrzyn J.L."/>
            <person name="Mcevoy S.L."/>
        </authorList>
    </citation>
    <scope>NUCLEOTIDE SEQUENCE</scope>
    <source>
        <strain evidence="2">NS2018</strain>
        <tissue evidence="2">Leaf</tissue>
    </source>
</reference>
<gene>
    <name evidence="2" type="ORF">LWI29_028535</name>
</gene>
<evidence type="ECO:0000313" key="3">
    <source>
        <dbReference type="Proteomes" id="UP001168877"/>
    </source>
</evidence>
<dbReference type="Proteomes" id="UP001168877">
    <property type="component" value="Unassembled WGS sequence"/>
</dbReference>
<dbReference type="EMBL" id="JAUESC010000004">
    <property type="protein sequence ID" value="KAK0597782.1"/>
    <property type="molecule type" value="Genomic_DNA"/>
</dbReference>
<feature type="transmembrane region" description="Helical" evidence="1">
    <location>
        <begin position="143"/>
        <end position="161"/>
    </location>
</feature>
<dbReference type="AlphaFoldDB" id="A0AA39SX33"/>
<keyword evidence="1" id="KW-0472">Membrane</keyword>
<feature type="transmembrane region" description="Helical" evidence="1">
    <location>
        <begin position="173"/>
        <end position="193"/>
    </location>
</feature>
<dbReference type="Gene3D" id="3.80.10.10">
    <property type="entry name" value="Ribonuclease Inhibitor"/>
    <property type="match status" value="1"/>
</dbReference>
<dbReference type="InterPro" id="IPR032675">
    <property type="entry name" value="LRR_dom_sf"/>
</dbReference>
<reference evidence="2" key="1">
    <citation type="journal article" date="2022" name="Plant J.">
        <title>Strategies of tolerance reflected in two North American maple genomes.</title>
        <authorList>
            <person name="McEvoy S.L."/>
            <person name="Sezen U.U."/>
            <person name="Trouern-Trend A."/>
            <person name="McMahon S.M."/>
            <person name="Schaberg P.G."/>
            <person name="Yang J."/>
            <person name="Wegrzyn J.L."/>
            <person name="Swenson N.G."/>
        </authorList>
    </citation>
    <scope>NUCLEOTIDE SEQUENCE</scope>
    <source>
        <strain evidence="2">NS2018</strain>
    </source>
</reference>
<keyword evidence="1" id="KW-1133">Transmembrane helix</keyword>
<organism evidence="2 3">
    <name type="scientific">Acer saccharum</name>
    <name type="common">Sugar maple</name>
    <dbReference type="NCBI Taxonomy" id="4024"/>
    <lineage>
        <taxon>Eukaryota</taxon>
        <taxon>Viridiplantae</taxon>
        <taxon>Streptophyta</taxon>
        <taxon>Embryophyta</taxon>
        <taxon>Tracheophyta</taxon>
        <taxon>Spermatophyta</taxon>
        <taxon>Magnoliopsida</taxon>
        <taxon>eudicotyledons</taxon>
        <taxon>Gunneridae</taxon>
        <taxon>Pentapetalae</taxon>
        <taxon>rosids</taxon>
        <taxon>malvids</taxon>
        <taxon>Sapindales</taxon>
        <taxon>Sapindaceae</taxon>
        <taxon>Hippocastanoideae</taxon>
        <taxon>Acereae</taxon>
        <taxon>Acer</taxon>
    </lineage>
</organism>
<name>A0AA39SX33_ACESA</name>
<proteinExistence type="predicted"/>
<keyword evidence="3" id="KW-1185">Reference proteome</keyword>
<evidence type="ECO:0000256" key="1">
    <source>
        <dbReference type="SAM" id="Phobius"/>
    </source>
</evidence>
<sequence>MLLLWGHQLQHLKILTLFGCIDKLQVQMTCTSNGFPKLQLLQLWNLPIKKLIVEAGAMPCLRELEIRSCQHLGDVTGLQNVTTLKELVLTNIPNDFGAKVGKFLEDGDAYIRYNTWSSSPPFMSRRVALELIPPGVRKLWKDWDLRLTILLSLIIQILFGNRRKNNQKPWIRGLVWSAYTAADSIATFALGILSVTSLRYSTMIVAITGLDL</sequence>